<comment type="caution">
    <text evidence="1">The sequence shown here is derived from an EMBL/GenBank/DDBJ whole genome shotgun (WGS) entry which is preliminary data.</text>
</comment>
<evidence type="ECO:0000313" key="2">
    <source>
        <dbReference type="Proteomes" id="UP000247569"/>
    </source>
</evidence>
<sequence length="73" mass="7914">MMDNVAAPGGVAVAVARVAEGVAAEWRRGRQWLAPRWARRELPVAQGSPMPANAEELLLGVDPLIAVRWRGSR</sequence>
<dbReference type="Proteomes" id="UP000247569">
    <property type="component" value="Unassembled WGS sequence"/>
</dbReference>
<dbReference type="OrthoDB" id="4569638at2"/>
<accession>A0A318K8B4</accession>
<proteinExistence type="predicted"/>
<organism evidence="1 2">
    <name type="scientific">Nocardia tenerifensis</name>
    <dbReference type="NCBI Taxonomy" id="228006"/>
    <lineage>
        <taxon>Bacteria</taxon>
        <taxon>Bacillati</taxon>
        <taxon>Actinomycetota</taxon>
        <taxon>Actinomycetes</taxon>
        <taxon>Mycobacteriales</taxon>
        <taxon>Nocardiaceae</taxon>
        <taxon>Nocardia</taxon>
    </lineage>
</organism>
<evidence type="ECO:0000313" key="1">
    <source>
        <dbReference type="EMBL" id="PXX69355.1"/>
    </source>
</evidence>
<protein>
    <submittedName>
        <fullName evidence="1">Uncharacterized protein</fullName>
    </submittedName>
</protein>
<keyword evidence="2" id="KW-1185">Reference proteome</keyword>
<dbReference type="AlphaFoldDB" id="A0A318K8B4"/>
<gene>
    <name evidence="1" type="ORF">DFR70_1021044</name>
</gene>
<reference evidence="1 2" key="1">
    <citation type="submission" date="2018-05" db="EMBL/GenBank/DDBJ databases">
        <title>Genomic Encyclopedia of Type Strains, Phase IV (KMG-IV): sequencing the most valuable type-strain genomes for metagenomic binning, comparative biology and taxonomic classification.</title>
        <authorList>
            <person name="Goeker M."/>
        </authorList>
    </citation>
    <scope>NUCLEOTIDE SEQUENCE [LARGE SCALE GENOMIC DNA]</scope>
    <source>
        <strain evidence="1 2">DSM 44704</strain>
    </source>
</reference>
<name>A0A318K8B4_9NOCA</name>
<dbReference type="RefSeq" id="WP_040742366.1">
    <property type="nucleotide sequence ID" value="NZ_QJKF01000002.1"/>
</dbReference>
<dbReference type="EMBL" id="QJKF01000002">
    <property type="protein sequence ID" value="PXX69355.1"/>
    <property type="molecule type" value="Genomic_DNA"/>
</dbReference>